<dbReference type="InterPro" id="IPR009057">
    <property type="entry name" value="Homeodomain-like_sf"/>
</dbReference>
<dbReference type="InterPro" id="IPR036271">
    <property type="entry name" value="Tet_transcr_reg_TetR-rel_C_sf"/>
</dbReference>
<evidence type="ECO:0000256" key="3">
    <source>
        <dbReference type="ARBA" id="ARBA00023163"/>
    </source>
</evidence>
<evidence type="ECO:0000313" key="6">
    <source>
        <dbReference type="EMBL" id="HIZ37758.1"/>
    </source>
</evidence>
<dbReference type="SUPFAM" id="SSF46689">
    <property type="entry name" value="Homeodomain-like"/>
    <property type="match status" value="1"/>
</dbReference>
<dbReference type="PROSITE" id="PS50977">
    <property type="entry name" value="HTH_TETR_2"/>
    <property type="match status" value="1"/>
</dbReference>
<accession>A0A9D2EHU4</accession>
<sequence length="236" mass="25507">MPRHRIPERRERLLVAARDLALEQGWSATTVSDIANRVGIGKGAVYLEFATKAAILDALINHGMGALGAEVRRRVLEADGVVGLSAVYRFSVEALLADRLMRAFFLGDEDVLGGHVRSVADGRYQQRFDWLGEYLSHLQQAGLIAAGVDLPSVTRLLSVFTIGLLHAPGTLGATTDEELRSSVGLFAGIVERGVAADLPPDADAAREAQLAMLERLEAQLDQLQRPAQPTVEEECS</sequence>
<dbReference type="PRINTS" id="PR00455">
    <property type="entry name" value="HTHTETR"/>
</dbReference>
<dbReference type="PANTHER" id="PTHR30055:SF234">
    <property type="entry name" value="HTH-TYPE TRANSCRIPTIONAL REGULATOR BETI"/>
    <property type="match status" value="1"/>
</dbReference>
<dbReference type="InterPro" id="IPR001647">
    <property type="entry name" value="HTH_TetR"/>
</dbReference>
<comment type="caution">
    <text evidence="6">The sequence shown here is derived from an EMBL/GenBank/DDBJ whole genome shotgun (WGS) entry which is preliminary data.</text>
</comment>
<dbReference type="InterPro" id="IPR050109">
    <property type="entry name" value="HTH-type_TetR-like_transc_reg"/>
</dbReference>
<dbReference type="SUPFAM" id="SSF48498">
    <property type="entry name" value="Tetracyclin repressor-like, C-terminal domain"/>
    <property type="match status" value="1"/>
</dbReference>
<protein>
    <submittedName>
        <fullName evidence="6">TetR/AcrR family transcriptional regulator</fullName>
    </submittedName>
</protein>
<keyword evidence="2 4" id="KW-0238">DNA-binding</keyword>
<evidence type="ECO:0000313" key="7">
    <source>
        <dbReference type="Proteomes" id="UP000824037"/>
    </source>
</evidence>
<evidence type="ECO:0000256" key="1">
    <source>
        <dbReference type="ARBA" id="ARBA00023015"/>
    </source>
</evidence>
<dbReference type="GO" id="GO:0003700">
    <property type="term" value="F:DNA-binding transcription factor activity"/>
    <property type="evidence" value="ECO:0007669"/>
    <property type="project" value="TreeGrafter"/>
</dbReference>
<keyword evidence="1" id="KW-0805">Transcription regulation</keyword>
<keyword evidence="3" id="KW-0804">Transcription</keyword>
<dbReference type="EMBL" id="DXBY01000317">
    <property type="protein sequence ID" value="HIZ37758.1"/>
    <property type="molecule type" value="Genomic_DNA"/>
</dbReference>
<dbReference type="Pfam" id="PF00440">
    <property type="entry name" value="TetR_N"/>
    <property type="match status" value="1"/>
</dbReference>
<reference evidence="6" key="1">
    <citation type="journal article" date="2021" name="PeerJ">
        <title>Extensive microbial diversity within the chicken gut microbiome revealed by metagenomics and culture.</title>
        <authorList>
            <person name="Gilroy R."/>
            <person name="Ravi A."/>
            <person name="Getino M."/>
            <person name="Pursley I."/>
            <person name="Horton D.L."/>
            <person name="Alikhan N.F."/>
            <person name="Baker D."/>
            <person name="Gharbi K."/>
            <person name="Hall N."/>
            <person name="Watson M."/>
            <person name="Adriaenssens E.M."/>
            <person name="Foster-Nyarko E."/>
            <person name="Jarju S."/>
            <person name="Secka A."/>
            <person name="Antonio M."/>
            <person name="Oren A."/>
            <person name="Chaudhuri R.R."/>
            <person name="La Ragione R."/>
            <person name="Hildebrand F."/>
            <person name="Pallen M.J."/>
        </authorList>
    </citation>
    <scope>NUCLEOTIDE SEQUENCE</scope>
    <source>
        <strain evidence="6">ChiGjej4B4-7305</strain>
    </source>
</reference>
<evidence type="ECO:0000256" key="2">
    <source>
        <dbReference type="ARBA" id="ARBA00023125"/>
    </source>
</evidence>
<organism evidence="6 7">
    <name type="scientific">Candidatus Ruania gallistercoris</name>
    <dbReference type="NCBI Taxonomy" id="2838746"/>
    <lineage>
        <taxon>Bacteria</taxon>
        <taxon>Bacillati</taxon>
        <taxon>Actinomycetota</taxon>
        <taxon>Actinomycetes</taxon>
        <taxon>Micrococcales</taxon>
        <taxon>Ruaniaceae</taxon>
        <taxon>Ruania</taxon>
    </lineage>
</organism>
<gene>
    <name evidence="6" type="ORF">H9815_18435</name>
</gene>
<dbReference type="PANTHER" id="PTHR30055">
    <property type="entry name" value="HTH-TYPE TRANSCRIPTIONAL REGULATOR RUTR"/>
    <property type="match status" value="1"/>
</dbReference>
<dbReference type="AlphaFoldDB" id="A0A9D2EHU4"/>
<proteinExistence type="predicted"/>
<evidence type="ECO:0000259" key="5">
    <source>
        <dbReference type="PROSITE" id="PS50977"/>
    </source>
</evidence>
<dbReference type="Proteomes" id="UP000824037">
    <property type="component" value="Unassembled WGS sequence"/>
</dbReference>
<feature type="domain" description="HTH tetR-type" evidence="5">
    <location>
        <begin position="7"/>
        <end position="67"/>
    </location>
</feature>
<feature type="DNA-binding region" description="H-T-H motif" evidence="4">
    <location>
        <begin position="30"/>
        <end position="49"/>
    </location>
</feature>
<evidence type="ECO:0000256" key="4">
    <source>
        <dbReference type="PROSITE-ProRule" id="PRU00335"/>
    </source>
</evidence>
<dbReference type="GO" id="GO:0000976">
    <property type="term" value="F:transcription cis-regulatory region binding"/>
    <property type="evidence" value="ECO:0007669"/>
    <property type="project" value="TreeGrafter"/>
</dbReference>
<name>A0A9D2EHU4_9MICO</name>
<dbReference type="Gene3D" id="1.10.357.10">
    <property type="entry name" value="Tetracycline Repressor, domain 2"/>
    <property type="match status" value="1"/>
</dbReference>
<reference evidence="6" key="2">
    <citation type="submission" date="2021-04" db="EMBL/GenBank/DDBJ databases">
        <authorList>
            <person name="Gilroy R."/>
        </authorList>
    </citation>
    <scope>NUCLEOTIDE SEQUENCE</scope>
    <source>
        <strain evidence="6">ChiGjej4B4-7305</strain>
    </source>
</reference>